<keyword evidence="5 7" id="KW-0472">Membrane</keyword>
<keyword evidence="4 7" id="KW-1133">Transmembrane helix</keyword>
<dbReference type="Proteomes" id="UP000030635">
    <property type="component" value="Chromosome"/>
</dbReference>
<feature type="transmembrane region" description="Helical" evidence="7">
    <location>
        <begin position="43"/>
        <end position="65"/>
    </location>
</feature>
<evidence type="ECO:0000313" key="8">
    <source>
        <dbReference type="EMBL" id="AIY83153.1"/>
    </source>
</evidence>
<dbReference type="STRING" id="1561.NPD11_1994"/>
<feature type="transmembrane region" description="Helical" evidence="7">
    <location>
        <begin position="12"/>
        <end position="31"/>
    </location>
</feature>
<keyword evidence="6" id="KW-0769">Symport</keyword>
<evidence type="ECO:0000256" key="3">
    <source>
        <dbReference type="ARBA" id="ARBA00022692"/>
    </source>
</evidence>
<proteinExistence type="inferred from homology"/>
<evidence type="ECO:0000256" key="5">
    <source>
        <dbReference type="ARBA" id="ARBA00023136"/>
    </source>
</evidence>
<dbReference type="KEGG" id="cbv:U729_996"/>
<evidence type="ECO:0000256" key="6">
    <source>
        <dbReference type="RuleBase" id="RU003732"/>
    </source>
</evidence>
<dbReference type="AlphaFoldDB" id="A0A0A7FU93"/>
<keyword evidence="2 6" id="KW-0813">Transport</keyword>
<comment type="subcellular location">
    <subcellularLocation>
        <location evidence="1">Membrane</location>
        <topology evidence="1">Multi-pass membrane protein</topology>
    </subcellularLocation>
</comment>
<dbReference type="GO" id="GO:0016020">
    <property type="term" value="C:membrane"/>
    <property type="evidence" value="ECO:0007669"/>
    <property type="project" value="UniProtKB-SubCell"/>
</dbReference>
<evidence type="ECO:0000313" key="9">
    <source>
        <dbReference type="Proteomes" id="UP000030635"/>
    </source>
</evidence>
<feature type="transmembrane region" description="Helical" evidence="7">
    <location>
        <begin position="387"/>
        <end position="408"/>
    </location>
</feature>
<evidence type="ECO:0000256" key="4">
    <source>
        <dbReference type="ARBA" id="ARBA00022989"/>
    </source>
</evidence>
<organism evidence="8 9">
    <name type="scientific">Clostridium baratii str. Sullivan</name>
    <dbReference type="NCBI Taxonomy" id="1415775"/>
    <lineage>
        <taxon>Bacteria</taxon>
        <taxon>Bacillati</taxon>
        <taxon>Bacillota</taxon>
        <taxon>Clostridia</taxon>
        <taxon>Eubacteriales</taxon>
        <taxon>Clostridiaceae</taxon>
        <taxon>Clostridium</taxon>
    </lineage>
</organism>
<accession>A0A0A7FU93</accession>
<protein>
    <recommendedName>
        <fullName evidence="6">Transporter</fullName>
    </recommendedName>
</protein>
<dbReference type="NCBIfam" id="NF037979">
    <property type="entry name" value="Na_transp"/>
    <property type="match status" value="1"/>
</dbReference>
<dbReference type="Pfam" id="PF00209">
    <property type="entry name" value="SNF"/>
    <property type="match status" value="1"/>
</dbReference>
<keyword evidence="3 6" id="KW-0812">Transmembrane</keyword>
<dbReference type="CDD" id="cd10334">
    <property type="entry name" value="SLC6sbd_u1"/>
    <property type="match status" value="1"/>
</dbReference>
<feature type="transmembrane region" description="Helical" evidence="7">
    <location>
        <begin position="86"/>
        <end position="110"/>
    </location>
</feature>
<keyword evidence="9" id="KW-1185">Reference proteome</keyword>
<dbReference type="RefSeq" id="WP_039312176.1">
    <property type="nucleotide sequence ID" value="NZ_CP006905.1"/>
</dbReference>
<reference evidence="8 9" key="1">
    <citation type="journal article" date="2015" name="Infect. Genet. Evol.">
        <title>Genomic sequences of six botulinum neurotoxin-producing strains representing three clostridial species illustrate the mobility and diversity of botulinum neurotoxin genes.</title>
        <authorList>
            <person name="Smith T.J."/>
            <person name="Hill K.K."/>
            <person name="Xie G."/>
            <person name="Foley B.T."/>
            <person name="Williamson C.H."/>
            <person name="Foster J.T."/>
            <person name="Johnson S.L."/>
            <person name="Chertkov O."/>
            <person name="Teshima H."/>
            <person name="Gibbons H.S."/>
            <person name="Johnsky L.A."/>
            <person name="Karavis M.A."/>
            <person name="Smith L.A."/>
        </authorList>
    </citation>
    <scope>NUCLEOTIDE SEQUENCE [LARGE SCALE GENOMIC DNA]</scope>
    <source>
        <strain evidence="8">Sullivan</strain>
    </source>
</reference>
<sequence length="515" mass="57175">MEENREQWGSKIGFILAAVGSAVGLGNIWRFPYVVYLSGGGAFLIPYFVAIFTAGIPLLILEYSMGHKYRGSTPLALARANKKFEWFGWWPVISSGVILCYYSMILSWAIKYLTMSFTKSWGNDTNSYFYNDFLKLSDSPLHFGGIVWPILIGIALIWAVNWYVCYKGVKAGIEKISKILLPALLIIMIIIVIRGVTLDGASIGLNKLFTPDWEKVRDPQVWISAYGQVFFSLSLATGIMMTYSSYLPKKTDINNSAFMTAFANCGFEFLSAIGVFAILGVMASAQGVAIEEVVSSGIGLAFIAFPKVFTIMGPWGNILGVLFFTCLTFAGLTSSVSLVEAISSAIIDKTGWGRKKVVTVMCLVGFLISIAFATNAGLYLLDIMDNFINNYGIVVVGLLEAFVIGWIIKPKTIRDHANSISYFRVGKWWDIIIKYVTPIILFITLVQSVITELRTPYGGYDTISLLLYGWGVIGLGIIGALLISKRPWQKKNQLDYKYEDDSDENNSKMELEEVF</sequence>
<feature type="transmembrane region" description="Helical" evidence="7">
    <location>
        <begin position="462"/>
        <end position="483"/>
    </location>
</feature>
<name>A0A0A7FU93_9CLOT</name>
<dbReference type="PROSITE" id="PS00610">
    <property type="entry name" value="NA_NEUROTRAN_SYMP_1"/>
    <property type="match status" value="1"/>
</dbReference>
<dbReference type="PROSITE" id="PS50267">
    <property type="entry name" value="NA_NEUROTRAN_SYMP_3"/>
    <property type="match status" value="1"/>
</dbReference>
<feature type="transmembrane region" description="Helical" evidence="7">
    <location>
        <begin position="225"/>
        <end position="246"/>
    </location>
</feature>
<evidence type="ECO:0000256" key="1">
    <source>
        <dbReference type="ARBA" id="ARBA00004141"/>
    </source>
</evidence>
<gene>
    <name evidence="8" type="ORF">U729_996</name>
</gene>
<evidence type="ECO:0000256" key="7">
    <source>
        <dbReference type="SAM" id="Phobius"/>
    </source>
</evidence>
<dbReference type="eggNOG" id="COG0733">
    <property type="taxonomic scope" value="Bacteria"/>
</dbReference>
<dbReference type="PRINTS" id="PR00176">
    <property type="entry name" value="NANEUSMPORT"/>
</dbReference>
<dbReference type="PANTHER" id="PTHR42948">
    <property type="entry name" value="TRANSPORTER"/>
    <property type="match status" value="1"/>
</dbReference>
<feature type="transmembrane region" description="Helical" evidence="7">
    <location>
        <begin position="258"/>
        <end position="283"/>
    </location>
</feature>
<dbReference type="InterPro" id="IPR037272">
    <property type="entry name" value="SNS_sf"/>
</dbReference>
<feature type="transmembrane region" description="Helical" evidence="7">
    <location>
        <begin position="178"/>
        <end position="205"/>
    </location>
</feature>
<dbReference type="HOGENOM" id="CLU_006855_3_3_9"/>
<dbReference type="PANTHER" id="PTHR42948:SF1">
    <property type="entry name" value="TRANSPORTER"/>
    <property type="match status" value="1"/>
</dbReference>
<dbReference type="GO" id="GO:0015293">
    <property type="term" value="F:symporter activity"/>
    <property type="evidence" value="ECO:0007669"/>
    <property type="project" value="UniProtKB-KW"/>
</dbReference>
<feature type="transmembrane region" description="Helical" evidence="7">
    <location>
        <begin position="318"/>
        <end position="339"/>
    </location>
</feature>
<dbReference type="EMBL" id="CP006905">
    <property type="protein sequence ID" value="AIY83153.1"/>
    <property type="molecule type" value="Genomic_DNA"/>
</dbReference>
<evidence type="ECO:0000256" key="2">
    <source>
        <dbReference type="ARBA" id="ARBA00022448"/>
    </source>
</evidence>
<feature type="transmembrane region" description="Helical" evidence="7">
    <location>
        <begin position="360"/>
        <end position="381"/>
    </location>
</feature>
<dbReference type="OrthoDB" id="9762833at2"/>
<feature type="transmembrane region" description="Helical" evidence="7">
    <location>
        <begin position="428"/>
        <end position="450"/>
    </location>
</feature>
<dbReference type="SUPFAM" id="SSF161070">
    <property type="entry name" value="SNF-like"/>
    <property type="match status" value="1"/>
</dbReference>
<dbReference type="InterPro" id="IPR000175">
    <property type="entry name" value="Na/ntran_symport"/>
</dbReference>
<feature type="transmembrane region" description="Helical" evidence="7">
    <location>
        <begin position="146"/>
        <end position="166"/>
    </location>
</feature>
<comment type="similarity">
    <text evidence="6">Belongs to the sodium:neurotransmitter symporter (SNF) (TC 2.A.22) family.</text>
</comment>